<evidence type="ECO:0000313" key="5">
    <source>
        <dbReference type="Proteomes" id="UP000054558"/>
    </source>
</evidence>
<evidence type="ECO:0000256" key="2">
    <source>
        <dbReference type="SAM" id="Phobius"/>
    </source>
</evidence>
<evidence type="ECO:0000313" key="4">
    <source>
        <dbReference type="EMBL" id="GAQ84352.1"/>
    </source>
</evidence>
<dbReference type="EMBL" id="DF237134">
    <property type="protein sequence ID" value="GAQ84352.1"/>
    <property type="molecule type" value="Genomic_DNA"/>
</dbReference>
<feature type="transmembrane region" description="Helical" evidence="2">
    <location>
        <begin position="1117"/>
        <end position="1138"/>
    </location>
</feature>
<keyword evidence="3" id="KW-0732">Signal</keyword>
<dbReference type="InterPro" id="IPR044708">
    <property type="entry name" value="CPR5"/>
</dbReference>
<dbReference type="OrthoDB" id="2017423at2759"/>
<dbReference type="GO" id="GO:0010150">
    <property type="term" value="P:leaf senescence"/>
    <property type="evidence" value="ECO:0007669"/>
    <property type="project" value="InterPro"/>
</dbReference>
<name>A0A1Y1I314_KLENI</name>
<reference evidence="4 5" key="1">
    <citation type="journal article" date="2014" name="Nat. Commun.">
        <title>Klebsormidium flaccidum genome reveals primary factors for plant terrestrial adaptation.</title>
        <authorList>
            <person name="Hori K."/>
            <person name="Maruyama F."/>
            <person name="Fujisawa T."/>
            <person name="Togashi T."/>
            <person name="Yamamoto N."/>
            <person name="Seo M."/>
            <person name="Sato S."/>
            <person name="Yamada T."/>
            <person name="Mori H."/>
            <person name="Tajima N."/>
            <person name="Moriyama T."/>
            <person name="Ikeuchi M."/>
            <person name="Watanabe M."/>
            <person name="Wada H."/>
            <person name="Kobayashi K."/>
            <person name="Saito M."/>
            <person name="Masuda T."/>
            <person name="Sasaki-Sekimoto Y."/>
            <person name="Mashiguchi K."/>
            <person name="Awai K."/>
            <person name="Shimojima M."/>
            <person name="Masuda S."/>
            <person name="Iwai M."/>
            <person name="Nobusawa T."/>
            <person name="Narise T."/>
            <person name="Kondo S."/>
            <person name="Saito H."/>
            <person name="Sato R."/>
            <person name="Murakawa M."/>
            <person name="Ihara Y."/>
            <person name="Oshima-Yamada Y."/>
            <person name="Ohtaka K."/>
            <person name="Satoh M."/>
            <person name="Sonobe K."/>
            <person name="Ishii M."/>
            <person name="Ohtani R."/>
            <person name="Kanamori-Sato M."/>
            <person name="Honoki R."/>
            <person name="Miyazaki D."/>
            <person name="Mochizuki H."/>
            <person name="Umetsu J."/>
            <person name="Higashi K."/>
            <person name="Shibata D."/>
            <person name="Kamiya Y."/>
            <person name="Sato N."/>
            <person name="Nakamura Y."/>
            <person name="Tabata S."/>
            <person name="Ida S."/>
            <person name="Kurokawa K."/>
            <person name="Ohta H."/>
        </authorList>
    </citation>
    <scope>NUCLEOTIDE SEQUENCE [LARGE SCALE GENOMIC DNA]</scope>
    <source>
        <strain evidence="4 5">NIES-2285</strain>
    </source>
</reference>
<feature type="compositionally biased region" description="Basic and acidic residues" evidence="1">
    <location>
        <begin position="590"/>
        <end position="611"/>
    </location>
</feature>
<accession>A0A1Y1I314</accession>
<evidence type="ECO:0000256" key="3">
    <source>
        <dbReference type="SAM" id="SignalP"/>
    </source>
</evidence>
<keyword evidence="5" id="KW-1185">Reference proteome</keyword>
<evidence type="ECO:0000256" key="1">
    <source>
        <dbReference type="SAM" id="MobiDB-lite"/>
    </source>
</evidence>
<feature type="transmembrane region" description="Helical" evidence="2">
    <location>
        <begin position="1039"/>
        <end position="1057"/>
    </location>
</feature>
<keyword evidence="2" id="KW-0812">Transmembrane</keyword>
<dbReference type="GO" id="GO:0006952">
    <property type="term" value="P:defense response"/>
    <property type="evidence" value="ECO:0007669"/>
    <property type="project" value="InterPro"/>
</dbReference>
<organism evidence="4 5">
    <name type="scientific">Klebsormidium nitens</name>
    <name type="common">Green alga</name>
    <name type="synonym">Ulothrix nitens</name>
    <dbReference type="NCBI Taxonomy" id="105231"/>
    <lineage>
        <taxon>Eukaryota</taxon>
        <taxon>Viridiplantae</taxon>
        <taxon>Streptophyta</taxon>
        <taxon>Klebsormidiophyceae</taxon>
        <taxon>Klebsormidiales</taxon>
        <taxon>Klebsormidiaceae</taxon>
        <taxon>Klebsormidium</taxon>
    </lineage>
</organism>
<feature type="region of interest" description="Disordered" evidence="1">
    <location>
        <begin position="262"/>
        <end position="300"/>
    </location>
</feature>
<gene>
    <name evidence="4" type="ORF">KFL_001850260</name>
</gene>
<feature type="region of interest" description="Disordered" evidence="1">
    <location>
        <begin position="180"/>
        <end position="220"/>
    </location>
</feature>
<protein>
    <submittedName>
        <fullName evidence="4">Uncharacterized protein</fullName>
    </submittedName>
</protein>
<dbReference type="GO" id="GO:0010090">
    <property type="term" value="P:trichome morphogenesis"/>
    <property type="evidence" value="ECO:0007669"/>
    <property type="project" value="InterPro"/>
</dbReference>
<feature type="compositionally biased region" description="Basic and acidic residues" evidence="1">
    <location>
        <begin position="262"/>
        <end position="275"/>
    </location>
</feature>
<feature type="chain" id="PRO_5012463116" evidence="3">
    <location>
        <begin position="21"/>
        <end position="1139"/>
    </location>
</feature>
<dbReference type="AlphaFoldDB" id="A0A1Y1I314"/>
<feature type="signal peptide" evidence="3">
    <location>
        <begin position="1"/>
        <end position="20"/>
    </location>
</feature>
<dbReference type="PANTHER" id="PTHR35322">
    <property type="entry name" value="PROTEIN CPR-5"/>
    <property type="match status" value="1"/>
</dbReference>
<feature type="region of interest" description="Disordered" evidence="1">
    <location>
        <begin position="695"/>
        <end position="730"/>
    </location>
</feature>
<proteinExistence type="predicted"/>
<feature type="transmembrane region" description="Helical" evidence="2">
    <location>
        <begin position="1069"/>
        <end position="1097"/>
    </location>
</feature>
<keyword evidence="2" id="KW-1133">Transmembrane helix</keyword>
<feature type="transmembrane region" description="Helical" evidence="2">
    <location>
        <begin position="943"/>
        <end position="963"/>
    </location>
</feature>
<feature type="region of interest" description="Disordered" evidence="1">
    <location>
        <begin position="560"/>
        <end position="676"/>
    </location>
</feature>
<sequence length="1139" mass="120828">MTRPALLVLLFLLFTPLASSSPPSSPSETHQGSAVNQLAKQGLSEGLSETKLADLIDPRWQAAAKKWGAWAQVEAQTWGSKVGEWGQAGAEKLKASELGKGFQNLPGVWHASVAAVEKVLPERGRGRGAEDEVTRPSENFEVKERETLEKTGLEICEASSEGGQAAKGVAVPEGDANVEVDVGTAGRGSNNRKNERGRLSKQSPGKAPAVQHSSDGFGGSIAGVRVREDEMNGREARAKPAVLKDERVAWGAQSGLAAGLGRDAETEQIKGKHSEGTSSWKEMELESPPLQPRGIPSKNAPLGEVTEVFVGSGDPKGGQGGKVARWISVGARDAQINKGGVDGGEPGRLPAVRTVEARSIVEFEEWLQRERLRKASLDESPEAAKTSTPDERLEEKKREGFDVVVLLVGGLCLASVFGVVRMLNRSFRWVAGCVRKSSDTSQGEAIPALVRKEGLVSGDGENVMVSVETGLVETNEGNKDRLGQQLGAALGSATGSLMAEALRPLSDPAVLPLTPEELAQKLEAVCTSALSIHVGDFATDALITELVRSFSRTYRTLTALHSSTPGGSRPRTPLVSGRPHKPSGQSPRSPLDREGPSEHDASLSDEDRTVPECDSSSKPGVLVTEEILRIGREYGANDSSSEEEESAEVSVTRNYTVDLEPGESRLSGAESFPPELREGSVEDVMTMGEAASAPSQAFGAVSGGRGETASASGALESDPPKGESSDPCVHPPKEVSSGLFTRFVDEGGETQSAGPVMNAGLHEGEVDVHERWSFAGSTARHRKTRRRRGAENGVGRQLLFGGVSEASETGGVLTLRSHGGVSLQSAYVERARSVSVGSRSVEMELAERSVAAQEQAVVNQLVANRLKMRELELQNQQLGLTTEGLALTSEGLALKTEGLGLKSESNFVGRQRNELEREKVRMHAARHAEARAGAFARRCADELVAGLVVMVTALVWAGFRYGYPNLRAKLHECRAVQVAPSRSLFGRFGLQAVSDNLAGKLQVLGCQIAVTGRLGMGLVVGGFMASLLLRQNVAGSVRVMPSTVLLLVLGAACGYAGKQAVDSVGGSGICWLVLWETLCALHTLALFPTGFVSSLLYPPADARQQRPLFVSPWVAQLTFHATVVAILPVAAGVLPFLWV</sequence>
<dbReference type="Proteomes" id="UP000054558">
    <property type="component" value="Unassembled WGS sequence"/>
</dbReference>
<dbReference type="PANTHER" id="PTHR35322:SF2">
    <property type="entry name" value="PROTEIN CPR-5"/>
    <property type="match status" value="1"/>
</dbReference>
<keyword evidence="2" id="KW-0472">Membrane</keyword>